<proteinExistence type="predicted"/>
<evidence type="ECO:0000313" key="2">
    <source>
        <dbReference type="EMBL" id="KAJ2891613.1"/>
    </source>
</evidence>
<reference evidence="2" key="1">
    <citation type="submission" date="2022-07" db="EMBL/GenBank/DDBJ databases">
        <title>Draft genome sequence of Zalerion maritima ATCC 34329, a (micro)plastics degrading marine fungus.</title>
        <authorList>
            <person name="Paco A."/>
            <person name="Goncalves M.F.M."/>
            <person name="Rocha-Santos T.A.P."/>
            <person name="Alves A."/>
        </authorList>
    </citation>
    <scope>NUCLEOTIDE SEQUENCE</scope>
    <source>
        <strain evidence="2">ATCC 34329</strain>
    </source>
</reference>
<evidence type="ECO:0000313" key="3">
    <source>
        <dbReference type="Proteomes" id="UP001201980"/>
    </source>
</evidence>
<sequence>MESTASCWFDVSLLRGGATHLTGSEVCLASSGDPFGVGGLVFKSSVAGNCGVPGRPNGCWTYMLALPFLDVTVENPQGNWEALVLLKLDRPYCSEISSILVHDDMSTSSSFVYPKQGGGTSSSKKDKSLKHRHQQAPKSKPETKQRSKASGISGPSFFFVINELIIEFSQCTVQPVTGSEIPPPLHTGYTETPGPVFHYSNGTIQAAPNYLWYRPGGPGNPGFITGYQRDQNNNYLLDEAGQFLMDDGFSTFHNYAVFDCWRLLPRIFSWGDPLDATQLISWHLVHFIKHESFPGASVVGHAGQRYTTGRNPPRILPDVFHNTYANQPPCGGLLGDLGLLLGLMALTLPVGSTHRVKEYWSGPGHSWRGHSTADILPEETPRGVLVHIAIDPFNPTYSTDSELKGLGNENIVVRAS</sequence>
<dbReference type="EMBL" id="JAKWBI020001038">
    <property type="protein sequence ID" value="KAJ2891613.1"/>
    <property type="molecule type" value="Genomic_DNA"/>
</dbReference>
<gene>
    <name evidence="2" type="ORF">MKZ38_000151</name>
</gene>
<evidence type="ECO:0000256" key="1">
    <source>
        <dbReference type="SAM" id="MobiDB-lite"/>
    </source>
</evidence>
<accession>A0AAD5WMR5</accession>
<dbReference type="Proteomes" id="UP001201980">
    <property type="component" value="Unassembled WGS sequence"/>
</dbReference>
<feature type="region of interest" description="Disordered" evidence="1">
    <location>
        <begin position="112"/>
        <end position="150"/>
    </location>
</feature>
<comment type="caution">
    <text evidence="2">The sequence shown here is derived from an EMBL/GenBank/DDBJ whole genome shotgun (WGS) entry which is preliminary data.</text>
</comment>
<organism evidence="2 3">
    <name type="scientific">Zalerion maritima</name>
    <dbReference type="NCBI Taxonomy" id="339359"/>
    <lineage>
        <taxon>Eukaryota</taxon>
        <taxon>Fungi</taxon>
        <taxon>Dikarya</taxon>
        <taxon>Ascomycota</taxon>
        <taxon>Pezizomycotina</taxon>
        <taxon>Sordariomycetes</taxon>
        <taxon>Lulworthiomycetidae</taxon>
        <taxon>Lulworthiales</taxon>
        <taxon>Lulworthiaceae</taxon>
        <taxon>Zalerion</taxon>
    </lineage>
</organism>
<protein>
    <submittedName>
        <fullName evidence="2">Uncharacterized protein</fullName>
    </submittedName>
</protein>
<dbReference type="AlphaFoldDB" id="A0AAD5WMR5"/>
<name>A0AAD5WMR5_9PEZI</name>
<keyword evidence="3" id="KW-1185">Reference proteome</keyword>